<evidence type="ECO:0000256" key="3">
    <source>
        <dbReference type="ARBA" id="ARBA00022679"/>
    </source>
</evidence>
<sequence>MRSNIQSSLAKRLRVGLFLAALFLPFGGLVLNWNTTVSLEEKRDLAPLPEVPSGLAELAELPRGMEKFISDHFGFRQELSSLYNLIQLRVLAPKPSRWVVSGDDDWLYMGQSVSYARKNAPLSAKRLEAWATLLRAKRDWLTRRGVRYVFTVAPSKPSIYSSQIPQDLAPAPVSALDQLNGVLTGQSDIPWIDLKSMLLEQVATRQVYHKTDTHWNDTGAALAASAVLRRAAMPGVTPPGLDDFRRRSVSGIGLDLAKMLGLQYMLTEDYEVLSPLGSSPVAIRDRTYLGRDWGPYPARLFSTAGRSGRVAIVGDSFVMATTFTDRIAEQFATGVGVHRDKLSPDSPQDLELLIKAVQPDLIVEELVERNLIRFAPDPKPFLEALAVQ</sequence>
<keyword evidence="5" id="KW-0574">Periplasm</keyword>
<dbReference type="GO" id="GO:0042121">
    <property type="term" value="P:alginic acid biosynthetic process"/>
    <property type="evidence" value="ECO:0007669"/>
    <property type="project" value="UniProtKB-UniPathway"/>
</dbReference>
<evidence type="ECO:0000313" key="8">
    <source>
        <dbReference type="EMBL" id="BBD09356.1"/>
    </source>
</evidence>
<evidence type="ECO:0000259" key="7">
    <source>
        <dbReference type="Pfam" id="PF16822"/>
    </source>
</evidence>
<dbReference type="GO" id="GO:0042597">
    <property type="term" value="C:periplasmic space"/>
    <property type="evidence" value="ECO:0007669"/>
    <property type="project" value="UniProtKB-SubCell"/>
</dbReference>
<evidence type="ECO:0000256" key="2">
    <source>
        <dbReference type="ARBA" id="ARBA00005182"/>
    </source>
</evidence>
<keyword evidence="4" id="KW-0732">Signal</keyword>
<dbReference type="EMBL" id="AP017378">
    <property type="protein sequence ID" value="BBD09356.1"/>
    <property type="molecule type" value="Genomic_DNA"/>
</dbReference>
<dbReference type="GO" id="GO:0016740">
    <property type="term" value="F:transferase activity"/>
    <property type="evidence" value="ECO:0007669"/>
    <property type="project" value="UniProtKB-KW"/>
</dbReference>
<keyword evidence="3 8" id="KW-0808">Transferase</keyword>
<organism evidence="8 9">
    <name type="scientific">Desulfovibrio ferrophilus</name>
    <dbReference type="NCBI Taxonomy" id="241368"/>
    <lineage>
        <taxon>Bacteria</taxon>
        <taxon>Pseudomonadati</taxon>
        <taxon>Thermodesulfobacteriota</taxon>
        <taxon>Desulfovibrionia</taxon>
        <taxon>Desulfovibrionales</taxon>
        <taxon>Desulfovibrionaceae</taxon>
        <taxon>Desulfovibrio</taxon>
    </lineage>
</organism>
<evidence type="ECO:0000256" key="6">
    <source>
        <dbReference type="ARBA" id="ARBA00022841"/>
    </source>
</evidence>
<dbReference type="Proteomes" id="UP000269883">
    <property type="component" value="Chromosome"/>
</dbReference>
<dbReference type="InterPro" id="IPR031811">
    <property type="entry name" value="ALGX/ALGJ_SGNH-like"/>
</dbReference>
<evidence type="ECO:0000313" key="9">
    <source>
        <dbReference type="Proteomes" id="UP000269883"/>
    </source>
</evidence>
<keyword evidence="6" id="KW-0016">Alginate biosynthesis</keyword>
<dbReference type="AlphaFoldDB" id="A0A2Z6B1T2"/>
<dbReference type="KEGG" id="dfl:DFE_2630"/>
<evidence type="ECO:0000256" key="5">
    <source>
        <dbReference type="ARBA" id="ARBA00022764"/>
    </source>
</evidence>
<evidence type="ECO:0000256" key="1">
    <source>
        <dbReference type="ARBA" id="ARBA00004418"/>
    </source>
</evidence>
<name>A0A2Z6B1T2_9BACT</name>
<comment type="subcellular location">
    <subcellularLocation>
        <location evidence="1">Periplasm</location>
    </subcellularLocation>
</comment>
<feature type="domain" description="AlgX/AlgJ SGNH hydrolase-like" evidence="7">
    <location>
        <begin position="99"/>
        <end position="335"/>
    </location>
</feature>
<proteinExistence type="predicted"/>
<accession>A0A2Z6B1T2</accession>
<dbReference type="UniPathway" id="UPA00286"/>
<protein>
    <submittedName>
        <fullName evidence="8">Alginate O-acetyltransferase</fullName>
    </submittedName>
</protein>
<gene>
    <name evidence="8" type="ORF">DFE_2630</name>
</gene>
<comment type="pathway">
    <text evidence="2">Glycan biosynthesis; alginate biosynthesis.</text>
</comment>
<dbReference type="OrthoDB" id="175771at2"/>
<dbReference type="Pfam" id="PF16822">
    <property type="entry name" value="ALGX"/>
    <property type="match status" value="1"/>
</dbReference>
<keyword evidence="9" id="KW-1185">Reference proteome</keyword>
<evidence type="ECO:0000256" key="4">
    <source>
        <dbReference type="ARBA" id="ARBA00022729"/>
    </source>
</evidence>
<reference evidence="8 9" key="1">
    <citation type="journal article" date="2018" name="Sci. Adv.">
        <title>Multi-heme cytochromes provide a pathway for survival in energy-limited environments.</title>
        <authorList>
            <person name="Deng X."/>
            <person name="Dohmae N."/>
            <person name="Nealson K.H."/>
            <person name="Hashimoto K."/>
            <person name="Okamoto A."/>
        </authorList>
    </citation>
    <scope>NUCLEOTIDE SEQUENCE [LARGE SCALE GENOMIC DNA]</scope>
    <source>
        <strain evidence="8 9">IS5</strain>
    </source>
</reference>
<dbReference type="RefSeq" id="WP_126380252.1">
    <property type="nucleotide sequence ID" value="NZ_AP017378.1"/>
</dbReference>